<dbReference type="UniPathway" id="UPA00030"/>
<name>A0A1H6BNC3_9BACT</name>
<dbReference type="NCBIfam" id="NF003543">
    <property type="entry name" value="PRK05198.1"/>
    <property type="match status" value="1"/>
</dbReference>
<dbReference type="AlphaFoldDB" id="A0A1H6BNC3"/>
<dbReference type="OrthoDB" id="9780456at2"/>
<protein>
    <recommendedName>
        <fullName evidence="5">3-deoxy-8-phosphooctulonate synthase</fullName>
        <ecNumber evidence="5">2.5.1.55</ecNumber>
    </recommendedName>
</protein>
<evidence type="ECO:0000256" key="3">
    <source>
        <dbReference type="ARBA" id="ARBA00004845"/>
    </source>
</evidence>
<evidence type="ECO:0000259" key="9">
    <source>
        <dbReference type="Pfam" id="PF00793"/>
    </source>
</evidence>
<dbReference type="InterPro" id="IPR006218">
    <property type="entry name" value="DAHP1/KDSA"/>
</dbReference>
<dbReference type="InterPro" id="IPR013785">
    <property type="entry name" value="Aldolase_TIM"/>
</dbReference>
<organism evidence="10 11">
    <name type="scientific">Bryocella elongata</name>
    <dbReference type="NCBI Taxonomy" id="863522"/>
    <lineage>
        <taxon>Bacteria</taxon>
        <taxon>Pseudomonadati</taxon>
        <taxon>Acidobacteriota</taxon>
        <taxon>Terriglobia</taxon>
        <taxon>Terriglobales</taxon>
        <taxon>Acidobacteriaceae</taxon>
        <taxon>Bryocella</taxon>
    </lineage>
</organism>
<dbReference type="UniPathway" id="UPA00357">
    <property type="reaction ID" value="UER00474"/>
</dbReference>
<dbReference type="Proteomes" id="UP000236728">
    <property type="component" value="Unassembled WGS sequence"/>
</dbReference>
<dbReference type="GO" id="GO:0009103">
    <property type="term" value="P:lipopolysaccharide biosynthetic process"/>
    <property type="evidence" value="ECO:0007669"/>
    <property type="project" value="UniProtKB-UniPathway"/>
</dbReference>
<dbReference type="Pfam" id="PF00793">
    <property type="entry name" value="DAHP_synth_1"/>
    <property type="match status" value="1"/>
</dbReference>
<comment type="subcellular location">
    <subcellularLocation>
        <location evidence="1">Cytoplasm</location>
    </subcellularLocation>
</comment>
<evidence type="ECO:0000256" key="1">
    <source>
        <dbReference type="ARBA" id="ARBA00004496"/>
    </source>
</evidence>
<evidence type="ECO:0000256" key="4">
    <source>
        <dbReference type="ARBA" id="ARBA00010499"/>
    </source>
</evidence>
<dbReference type="InterPro" id="IPR006269">
    <property type="entry name" value="KDO8P_synthase"/>
</dbReference>
<dbReference type="EC" id="2.5.1.55" evidence="5"/>
<dbReference type="SUPFAM" id="SSF51569">
    <property type="entry name" value="Aldolase"/>
    <property type="match status" value="1"/>
</dbReference>
<feature type="domain" description="DAHP synthetase I/KDSA" evidence="9">
    <location>
        <begin position="13"/>
        <end position="269"/>
    </location>
</feature>
<evidence type="ECO:0000256" key="7">
    <source>
        <dbReference type="ARBA" id="ARBA00022679"/>
    </source>
</evidence>
<evidence type="ECO:0000313" key="11">
    <source>
        <dbReference type="Proteomes" id="UP000236728"/>
    </source>
</evidence>
<gene>
    <name evidence="10" type="ORF">SAMN05421819_3876</name>
</gene>
<evidence type="ECO:0000256" key="2">
    <source>
        <dbReference type="ARBA" id="ARBA00004756"/>
    </source>
</evidence>
<evidence type="ECO:0000313" key="10">
    <source>
        <dbReference type="EMBL" id="SEG62193.1"/>
    </source>
</evidence>
<evidence type="ECO:0000256" key="6">
    <source>
        <dbReference type="ARBA" id="ARBA00022490"/>
    </source>
</evidence>
<dbReference type="GO" id="GO:0008676">
    <property type="term" value="F:3-deoxy-8-phosphooctulonate synthase activity"/>
    <property type="evidence" value="ECO:0007669"/>
    <property type="project" value="UniProtKB-EC"/>
</dbReference>
<dbReference type="NCBIfam" id="TIGR01362">
    <property type="entry name" value="KDO8P_synth"/>
    <property type="match status" value="1"/>
</dbReference>
<comment type="catalytic activity">
    <reaction evidence="8">
        <text>D-arabinose 5-phosphate + phosphoenolpyruvate + H2O = 3-deoxy-alpha-D-manno-2-octulosonate-8-phosphate + phosphate</text>
        <dbReference type="Rhea" id="RHEA:14053"/>
        <dbReference type="ChEBI" id="CHEBI:15377"/>
        <dbReference type="ChEBI" id="CHEBI:43474"/>
        <dbReference type="ChEBI" id="CHEBI:57693"/>
        <dbReference type="ChEBI" id="CHEBI:58702"/>
        <dbReference type="ChEBI" id="CHEBI:85985"/>
        <dbReference type="EC" id="2.5.1.55"/>
    </reaction>
</comment>
<keyword evidence="11" id="KW-1185">Reference proteome</keyword>
<dbReference type="RefSeq" id="WP_103934719.1">
    <property type="nucleotide sequence ID" value="NZ_FNVA01000007.1"/>
</dbReference>
<keyword evidence="6" id="KW-0963">Cytoplasm</keyword>
<dbReference type="EMBL" id="FNVA01000007">
    <property type="protein sequence ID" value="SEG62193.1"/>
    <property type="molecule type" value="Genomic_DNA"/>
</dbReference>
<comment type="pathway">
    <text evidence="2">Bacterial outer membrane biogenesis; lipopolysaccharide biosynthesis.</text>
</comment>
<comment type="pathway">
    <text evidence="3">Carbohydrate biosynthesis; 3-deoxy-D-manno-octulosonate biosynthesis; 3-deoxy-D-manno-octulosonate from D-ribulose 5-phosphate: step 2/3.</text>
</comment>
<dbReference type="GO" id="GO:0005737">
    <property type="term" value="C:cytoplasm"/>
    <property type="evidence" value="ECO:0007669"/>
    <property type="project" value="UniProtKB-SubCell"/>
</dbReference>
<dbReference type="Gene3D" id="3.20.20.70">
    <property type="entry name" value="Aldolase class I"/>
    <property type="match status" value="1"/>
</dbReference>
<accession>A0A1H6BNC3</accession>
<dbReference type="PANTHER" id="PTHR21057">
    <property type="entry name" value="PHOSPHO-2-DEHYDRO-3-DEOXYHEPTONATE ALDOLASE"/>
    <property type="match status" value="1"/>
</dbReference>
<keyword evidence="7" id="KW-0808">Transferase</keyword>
<comment type="similarity">
    <text evidence="4">Belongs to the KdsA family.</text>
</comment>
<evidence type="ECO:0000256" key="5">
    <source>
        <dbReference type="ARBA" id="ARBA00012693"/>
    </source>
</evidence>
<proteinExistence type="inferred from homology"/>
<reference evidence="10 11" key="1">
    <citation type="submission" date="2016-10" db="EMBL/GenBank/DDBJ databases">
        <authorList>
            <person name="de Groot N.N."/>
        </authorList>
    </citation>
    <scope>NUCLEOTIDE SEQUENCE [LARGE SCALE GENOMIC DNA]</scope>
    <source>
        <strain evidence="10 11">DSM 22489</strain>
    </source>
</reference>
<sequence>MTGSFQLGSITVGGPKLFLIAGPCVIESEQHARKMADAIQRITSDLGIPYVFKASYDKANRTSIRSFRGPGLDEGCRILRLIAESNGLPVLTDVHTPEQVKQASDALGPAEALLQIPAFLCRQTDLLIAAAETGRAINVKKGQFVAPSDMRHAVEKIADTAALANATARVCLTERGASFGYNNLVVDMRSLPIMRGFAPVIFDGTHSVQTPSAANGVSGGQPEFIPVLARAAVAAGIDGIFLETHDDPADAKSDGANALHLNHMKSVLESLLAIHTAVAR</sequence>
<evidence type="ECO:0000256" key="8">
    <source>
        <dbReference type="ARBA" id="ARBA00049112"/>
    </source>
</evidence>